<evidence type="ECO:0000313" key="3">
    <source>
        <dbReference type="EMBL" id="MCF2497901.1"/>
    </source>
</evidence>
<reference evidence="3" key="1">
    <citation type="submission" date="2022-01" db="EMBL/GenBank/DDBJ databases">
        <title>Novel species in genus Dyadobacter.</title>
        <authorList>
            <person name="Ma C."/>
        </authorList>
    </citation>
    <scope>NUCLEOTIDE SEQUENCE</scope>
    <source>
        <strain evidence="3">CY357</strain>
    </source>
</reference>
<dbReference type="Gene3D" id="3.40.50.2300">
    <property type="match status" value="1"/>
</dbReference>
<dbReference type="EMBL" id="JAKFFV010000004">
    <property type="protein sequence ID" value="MCF2497901.1"/>
    <property type="molecule type" value="Genomic_DNA"/>
</dbReference>
<dbReference type="AlphaFoldDB" id="A0A9X1QB33"/>
<protein>
    <submittedName>
        <fullName evidence="3">Response regulator</fullName>
    </submittedName>
</protein>
<comment type="caution">
    <text evidence="3">The sequence shown here is derived from an EMBL/GenBank/DDBJ whole genome shotgun (WGS) entry which is preliminary data.</text>
</comment>
<dbReference type="InterPro" id="IPR052893">
    <property type="entry name" value="TCS_response_regulator"/>
</dbReference>
<dbReference type="SMART" id="SM00448">
    <property type="entry name" value="REC"/>
    <property type="match status" value="1"/>
</dbReference>
<gene>
    <name evidence="3" type="ORF">L0661_06265</name>
</gene>
<dbReference type="PROSITE" id="PS50110">
    <property type="entry name" value="RESPONSE_REGULATORY"/>
    <property type="match status" value="1"/>
</dbReference>
<proteinExistence type="predicted"/>
<feature type="modified residue" description="4-aspartylphosphate" evidence="1">
    <location>
        <position position="63"/>
    </location>
</feature>
<name>A0A9X1QB33_9BACT</name>
<dbReference type="GO" id="GO:0000160">
    <property type="term" value="P:phosphorelay signal transduction system"/>
    <property type="evidence" value="ECO:0007669"/>
    <property type="project" value="InterPro"/>
</dbReference>
<dbReference type="Pfam" id="PF00072">
    <property type="entry name" value="Response_reg"/>
    <property type="match status" value="1"/>
</dbReference>
<organism evidence="3 4">
    <name type="scientific">Dyadobacter chenhuakuii</name>
    <dbReference type="NCBI Taxonomy" id="2909339"/>
    <lineage>
        <taxon>Bacteria</taxon>
        <taxon>Pseudomonadati</taxon>
        <taxon>Bacteroidota</taxon>
        <taxon>Cytophagia</taxon>
        <taxon>Cytophagales</taxon>
        <taxon>Spirosomataceae</taxon>
        <taxon>Dyadobacter</taxon>
    </lineage>
</organism>
<evidence type="ECO:0000313" key="4">
    <source>
        <dbReference type="Proteomes" id="UP001139411"/>
    </source>
</evidence>
<sequence>MDTELFIVDDNPDLHFLLYNIFKQFDKSYRVKFFEDGRSLYRHLDALSQRHDNHLFPGLIILDLNMPGMSGMQLLTLLKQPSKPEHVHLKDIPVVVMSSDHSEEKIINCYKRGADAYVIKPIDHELMKSTLHSVCKFFLRTVDRNSQLSISHSDVTSRE</sequence>
<dbReference type="Proteomes" id="UP001139411">
    <property type="component" value="Unassembled WGS sequence"/>
</dbReference>
<dbReference type="InterPro" id="IPR011006">
    <property type="entry name" value="CheY-like_superfamily"/>
</dbReference>
<dbReference type="PANTHER" id="PTHR44520">
    <property type="entry name" value="RESPONSE REGULATOR RCP1-RELATED"/>
    <property type="match status" value="1"/>
</dbReference>
<evidence type="ECO:0000259" key="2">
    <source>
        <dbReference type="PROSITE" id="PS50110"/>
    </source>
</evidence>
<feature type="domain" description="Response regulatory" evidence="2">
    <location>
        <begin position="4"/>
        <end position="135"/>
    </location>
</feature>
<evidence type="ECO:0000256" key="1">
    <source>
        <dbReference type="PROSITE-ProRule" id="PRU00169"/>
    </source>
</evidence>
<keyword evidence="1" id="KW-0597">Phosphoprotein</keyword>
<accession>A0A9X1QB33</accession>
<dbReference type="SUPFAM" id="SSF52172">
    <property type="entry name" value="CheY-like"/>
    <property type="match status" value="1"/>
</dbReference>
<dbReference type="InterPro" id="IPR001789">
    <property type="entry name" value="Sig_transdc_resp-reg_receiver"/>
</dbReference>
<dbReference type="RefSeq" id="WP_235160343.1">
    <property type="nucleotide sequence ID" value="NZ_JAKFFV010000004.1"/>
</dbReference>